<sequence>MPTWDFPRGPVGARLLLRTGLDHGLTARQCLVGTGLTEHDLDELDRIDATQELRVGRNLVRRLGDLPGLGVRAGRGYTLGAVGVWGFALLTSPTWRDAIEVGVRFFRLTTAFVHPVLRRDDDHTVLALLDDELPADVRDLLVERDLAAVAALVRLLIPEVPEVRMEVTLPAVRAKALAAVLPGLQVLSGRPRNLITLPDELLGTPLPQADEHTWDACKRQCQALLDTTAERTGMAARVRSALLAHPEHNVGMDEVAARLHHDVRTLRRRLADEGTSFRALKAEIHHTLAVEMLGTVGLTVAQVAQRLGYSDPTSFTHAFTRWTGTSPRSYRPRD</sequence>
<dbReference type="Pfam" id="PF12625">
    <property type="entry name" value="Arabinose_bd"/>
    <property type="match status" value="1"/>
</dbReference>
<dbReference type="Gene3D" id="1.10.10.60">
    <property type="entry name" value="Homeodomain-like"/>
    <property type="match status" value="1"/>
</dbReference>
<dbReference type="SUPFAM" id="SSF46689">
    <property type="entry name" value="Homeodomain-like"/>
    <property type="match status" value="1"/>
</dbReference>
<dbReference type="PANTHER" id="PTHR47894">
    <property type="entry name" value="HTH-TYPE TRANSCRIPTIONAL REGULATOR GADX"/>
    <property type="match status" value="1"/>
</dbReference>
<dbReference type="InterPro" id="IPR020449">
    <property type="entry name" value="Tscrpt_reg_AraC-type_HTH"/>
</dbReference>
<evidence type="ECO:0000256" key="1">
    <source>
        <dbReference type="ARBA" id="ARBA00023015"/>
    </source>
</evidence>
<dbReference type="EMBL" id="JABVED010000001">
    <property type="protein sequence ID" value="MBC6445638.1"/>
    <property type="molecule type" value="Genomic_DNA"/>
</dbReference>
<protein>
    <submittedName>
        <fullName evidence="5">AraC family transcriptional regulator</fullName>
    </submittedName>
</protein>
<feature type="domain" description="HTH araC/xylS-type" evidence="4">
    <location>
        <begin position="236"/>
        <end position="333"/>
    </location>
</feature>
<evidence type="ECO:0000313" key="5">
    <source>
        <dbReference type="EMBL" id="MBC6445638.1"/>
    </source>
</evidence>
<dbReference type="RefSeq" id="WP_187217711.1">
    <property type="nucleotide sequence ID" value="NZ_JABVED010000001.1"/>
</dbReference>
<dbReference type="PANTHER" id="PTHR47894:SF1">
    <property type="entry name" value="HTH-TYPE TRANSCRIPTIONAL REGULATOR VQSM"/>
    <property type="match status" value="1"/>
</dbReference>
<dbReference type="SMART" id="SM00342">
    <property type="entry name" value="HTH_ARAC"/>
    <property type="match status" value="1"/>
</dbReference>
<reference evidence="5 6" key="1">
    <citation type="submission" date="2020-06" db="EMBL/GenBank/DDBJ databases">
        <title>Actinokineospora xiongansis sp. nov., isolated from soil of Baiyangdian.</title>
        <authorList>
            <person name="Zhang X."/>
        </authorList>
    </citation>
    <scope>NUCLEOTIDE SEQUENCE [LARGE SCALE GENOMIC DNA]</scope>
    <source>
        <strain evidence="5 6">HBU206404</strain>
    </source>
</reference>
<name>A0ABR7KYX6_9PSEU</name>
<organism evidence="5 6">
    <name type="scientific">Actinokineospora xionganensis</name>
    <dbReference type="NCBI Taxonomy" id="2684470"/>
    <lineage>
        <taxon>Bacteria</taxon>
        <taxon>Bacillati</taxon>
        <taxon>Actinomycetota</taxon>
        <taxon>Actinomycetes</taxon>
        <taxon>Pseudonocardiales</taxon>
        <taxon>Pseudonocardiaceae</taxon>
        <taxon>Actinokineospora</taxon>
    </lineage>
</organism>
<accession>A0ABR7KYX6</accession>
<evidence type="ECO:0000256" key="2">
    <source>
        <dbReference type="ARBA" id="ARBA00023125"/>
    </source>
</evidence>
<dbReference type="InterPro" id="IPR032687">
    <property type="entry name" value="AraC-type_N"/>
</dbReference>
<keyword evidence="3" id="KW-0804">Transcription</keyword>
<dbReference type="Proteomes" id="UP000734823">
    <property type="component" value="Unassembled WGS sequence"/>
</dbReference>
<dbReference type="PROSITE" id="PS01124">
    <property type="entry name" value="HTH_ARAC_FAMILY_2"/>
    <property type="match status" value="1"/>
</dbReference>
<keyword evidence="2" id="KW-0238">DNA-binding</keyword>
<dbReference type="InterPro" id="IPR018060">
    <property type="entry name" value="HTH_AraC"/>
</dbReference>
<evidence type="ECO:0000313" key="6">
    <source>
        <dbReference type="Proteomes" id="UP000734823"/>
    </source>
</evidence>
<evidence type="ECO:0000259" key="4">
    <source>
        <dbReference type="PROSITE" id="PS01124"/>
    </source>
</evidence>
<dbReference type="InterPro" id="IPR009057">
    <property type="entry name" value="Homeodomain-like_sf"/>
</dbReference>
<gene>
    <name evidence="5" type="ORF">GPZ80_00415</name>
</gene>
<dbReference type="PRINTS" id="PR00032">
    <property type="entry name" value="HTHARAC"/>
</dbReference>
<dbReference type="Pfam" id="PF12833">
    <property type="entry name" value="HTH_18"/>
    <property type="match status" value="1"/>
</dbReference>
<keyword evidence="6" id="KW-1185">Reference proteome</keyword>
<comment type="caution">
    <text evidence="5">The sequence shown here is derived from an EMBL/GenBank/DDBJ whole genome shotgun (WGS) entry which is preliminary data.</text>
</comment>
<proteinExistence type="predicted"/>
<keyword evidence="1" id="KW-0805">Transcription regulation</keyword>
<evidence type="ECO:0000256" key="3">
    <source>
        <dbReference type="ARBA" id="ARBA00023163"/>
    </source>
</evidence>